<evidence type="ECO:0000259" key="10">
    <source>
        <dbReference type="Pfam" id="PF02015"/>
    </source>
</evidence>
<gene>
    <name evidence="11" type="ORF">JI435_077880</name>
</gene>
<feature type="chain" id="PRO_5031220858" description="cellulase" evidence="9">
    <location>
        <begin position="23"/>
        <end position="275"/>
    </location>
</feature>
<dbReference type="SUPFAM" id="SSF50685">
    <property type="entry name" value="Barwin-like endoglucanases"/>
    <property type="match status" value="1"/>
</dbReference>
<evidence type="ECO:0000256" key="7">
    <source>
        <dbReference type="ARBA" id="ARBA00023295"/>
    </source>
</evidence>
<dbReference type="Gene3D" id="2.40.40.10">
    <property type="entry name" value="RlpA-like domain"/>
    <property type="match status" value="1"/>
</dbReference>
<dbReference type="InterPro" id="IPR000334">
    <property type="entry name" value="Glyco_hydro_45"/>
</dbReference>
<keyword evidence="7" id="KW-0326">Glycosidase</keyword>
<dbReference type="EMBL" id="CP069026">
    <property type="protein sequence ID" value="QRC94555.1"/>
    <property type="molecule type" value="Genomic_DNA"/>
</dbReference>
<keyword evidence="5" id="KW-0136">Cellulose degradation</keyword>
<evidence type="ECO:0000256" key="9">
    <source>
        <dbReference type="SAM" id="SignalP"/>
    </source>
</evidence>
<evidence type="ECO:0000313" key="11">
    <source>
        <dbReference type="EMBL" id="QRC94555.1"/>
    </source>
</evidence>
<feature type="domain" description="Glycosyl hydrolases family 45 active site" evidence="10">
    <location>
        <begin position="32"/>
        <end position="235"/>
    </location>
</feature>
<feature type="signal peptide" evidence="9">
    <location>
        <begin position="1"/>
        <end position="22"/>
    </location>
</feature>
<evidence type="ECO:0000256" key="6">
    <source>
        <dbReference type="ARBA" id="ARBA00023277"/>
    </source>
</evidence>
<evidence type="ECO:0000256" key="5">
    <source>
        <dbReference type="ARBA" id="ARBA00023001"/>
    </source>
</evidence>
<keyword evidence="6" id="KW-0119">Carbohydrate metabolism</keyword>
<dbReference type="PANTHER" id="PTHR39730">
    <property type="entry name" value="ENDOGLUCANASE 1"/>
    <property type="match status" value="1"/>
</dbReference>
<dbReference type="AlphaFoldDB" id="A0A7U2EWW2"/>
<sequence>MTPNYFRSSLLALELFAVLAQCANLNYSGEAITTRFWDCCKPSCAWNGKADVNKPVLSCTADNKVTDMSAGTACGTGGTAYQCSNQQPWAVNDTLSYGFAGVFIQPSLTGGGIEGAWCCACYQLDFTSDPLRGKSLIVQASNTAYDVTTTNRFSLAIPGGNTTSQNACASQFGVSQSVFGQNNQGVNKKEDCDNLPEPLKEGCKWRFDWFKDAAFPTANFKRVVCPADLASRSGCARNDDKALAAGKTTSAGMSLMPASSSMTVFAAMILGLLSI</sequence>
<dbReference type="OrthoDB" id="10035502at2759"/>
<dbReference type="Proteomes" id="UP000663193">
    <property type="component" value="Chromosome 4"/>
</dbReference>
<dbReference type="GO" id="GO:0008810">
    <property type="term" value="F:cellulase activity"/>
    <property type="evidence" value="ECO:0007669"/>
    <property type="project" value="UniProtKB-EC"/>
</dbReference>
<dbReference type="PANTHER" id="PTHR39730:SF1">
    <property type="entry name" value="ENDOGLUCANASE 1"/>
    <property type="match status" value="1"/>
</dbReference>
<keyword evidence="9" id="KW-0732">Signal</keyword>
<keyword evidence="8" id="KW-0624">Polysaccharide degradation</keyword>
<evidence type="ECO:0000313" key="12">
    <source>
        <dbReference type="Proteomes" id="UP000663193"/>
    </source>
</evidence>
<evidence type="ECO:0000256" key="2">
    <source>
        <dbReference type="ARBA" id="ARBA00007793"/>
    </source>
</evidence>
<accession>A0A7U2EWW2</accession>
<dbReference type="EC" id="3.2.1.4" evidence="3"/>
<comment type="similarity">
    <text evidence="2">Belongs to the glycosyl hydrolase 45 (cellulase K) family.</text>
</comment>
<dbReference type="Pfam" id="PF02015">
    <property type="entry name" value="Glyco_hydro_45"/>
    <property type="match status" value="1"/>
</dbReference>
<evidence type="ECO:0000256" key="3">
    <source>
        <dbReference type="ARBA" id="ARBA00012601"/>
    </source>
</evidence>
<proteinExistence type="inferred from homology"/>
<evidence type="ECO:0000256" key="4">
    <source>
        <dbReference type="ARBA" id="ARBA00022801"/>
    </source>
</evidence>
<protein>
    <recommendedName>
        <fullName evidence="3">cellulase</fullName>
        <ecNumber evidence="3">3.2.1.4</ecNumber>
    </recommendedName>
</protein>
<dbReference type="InterPro" id="IPR036908">
    <property type="entry name" value="RlpA-like_sf"/>
</dbReference>
<comment type="catalytic activity">
    <reaction evidence="1">
        <text>Endohydrolysis of (1-&gt;4)-beta-D-glucosidic linkages in cellulose, lichenin and cereal beta-D-glucans.</text>
        <dbReference type="EC" id="3.2.1.4"/>
    </reaction>
</comment>
<keyword evidence="4" id="KW-0378">Hydrolase</keyword>
<evidence type="ECO:0000256" key="1">
    <source>
        <dbReference type="ARBA" id="ARBA00000966"/>
    </source>
</evidence>
<keyword evidence="12" id="KW-1185">Reference proteome</keyword>
<reference evidence="12" key="1">
    <citation type="journal article" date="2021" name="BMC Genomics">
        <title>Chromosome-level genome assembly and manually-curated proteome of model necrotroph Parastagonospora nodorum Sn15 reveals a genome-wide trove of candidate effector homologs, and redundancy of virulence-related functions within an accessory chromosome.</title>
        <authorList>
            <person name="Bertazzoni S."/>
            <person name="Jones D.A.B."/>
            <person name="Phan H.T."/>
            <person name="Tan K.-C."/>
            <person name="Hane J.K."/>
        </authorList>
    </citation>
    <scope>NUCLEOTIDE SEQUENCE [LARGE SCALE GENOMIC DNA]</scope>
    <source>
        <strain evidence="12">SN15 / ATCC MYA-4574 / FGSC 10173)</strain>
    </source>
</reference>
<evidence type="ECO:0000256" key="8">
    <source>
        <dbReference type="ARBA" id="ARBA00023326"/>
    </source>
</evidence>
<organism evidence="11 12">
    <name type="scientific">Phaeosphaeria nodorum (strain SN15 / ATCC MYA-4574 / FGSC 10173)</name>
    <name type="common">Glume blotch fungus</name>
    <name type="synonym">Parastagonospora nodorum</name>
    <dbReference type="NCBI Taxonomy" id="321614"/>
    <lineage>
        <taxon>Eukaryota</taxon>
        <taxon>Fungi</taxon>
        <taxon>Dikarya</taxon>
        <taxon>Ascomycota</taxon>
        <taxon>Pezizomycotina</taxon>
        <taxon>Dothideomycetes</taxon>
        <taxon>Pleosporomycetidae</taxon>
        <taxon>Pleosporales</taxon>
        <taxon>Pleosporineae</taxon>
        <taxon>Phaeosphaeriaceae</taxon>
        <taxon>Parastagonospora</taxon>
    </lineage>
</organism>
<dbReference type="GO" id="GO:0030245">
    <property type="term" value="P:cellulose catabolic process"/>
    <property type="evidence" value="ECO:0007669"/>
    <property type="project" value="UniProtKB-KW"/>
</dbReference>
<dbReference type="InterPro" id="IPR052288">
    <property type="entry name" value="GH45_Enzymes"/>
</dbReference>
<dbReference type="VEuPathDB" id="FungiDB:JI435_077880"/>
<name>A0A7U2EWW2_PHANO</name>